<evidence type="ECO:0000259" key="2">
    <source>
        <dbReference type="Pfam" id="PF23155"/>
    </source>
</evidence>
<dbReference type="InterPro" id="IPR055481">
    <property type="entry name" value="DUF7053"/>
</dbReference>
<accession>A0AAD9SDD0</accession>
<dbReference type="EMBL" id="JAUJFL010000004">
    <property type="protein sequence ID" value="KAK2605442.1"/>
    <property type="molecule type" value="Genomic_DNA"/>
</dbReference>
<feature type="compositionally biased region" description="Polar residues" evidence="1">
    <location>
        <begin position="220"/>
        <end position="232"/>
    </location>
</feature>
<dbReference type="AlphaFoldDB" id="A0AAD9SDD0"/>
<sequence>MSSMLRKKEVYTIVTPIPGFIPRQLAIDILHSHSEVITLNPLVLDHKPIKAPQKAASDEYYSTWYEINQRIQYVPGLGKMGSGKISFNGCFHDMPWGLQTHIYAPMNVDLRNKYRIAGNQPGVEPPEQPEIGLAALGAPSDGLYLRDDVEIKCNVAVMSFVKAQMKAASKEMVSRIIKKAELLDAGVLHAMIEDGKLKTINPNDRTNIISDGQLSPRPSPTSLYHQPGSMSPTPVPYQIPRPSSYQHHNKPGTPVQNTHWSAPYGGQQSPHFRPSHAELPGPQVGGLAQQAQAQQAQQAQTAGNFAFEMPGDFSYPQPSPHLQPPQPSPTYNSEHGSTVSGHSSRMSPQPANDWRWSQSQGASQGNTSRPTSVSSDVSGGFQSPGLDHQGFASELSTHNETPEEHNISADALKKLDAKVSPAQQAYAYNPADYAKGRNHYLAQARSQSYGYSH</sequence>
<feature type="compositionally biased region" description="Polar residues" evidence="1">
    <location>
        <begin position="202"/>
        <end position="213"/>
    </location>
</feature>
<reference evidence="3" key="1">
    <citation type="submission" date="2023-06" db="EMBL/GenBank/DDBJ databases">
        <authorList>
            <person name="Noh H."/>
        </authorList>
    </citation>
    <scope>NUCLEOTIDE SEQUENCE</scope>
    <source>
        <strain evidence="3">DUCC20226</strain>
    </source>
</reference>
<evidence type="ECO:0000313" key="3">
    <source>
        <dbReference type="EMBL" id="KAK2605442.1"/>
    </source>
</evidence>
<keyword evidence="4" id="KW-1185">Reference proteome</keyword>
<organism evidence="3 4">
    <name type="scientific">Phomopsis amygdali</name>
    <name type="common">Fusicoccum amygdali</name>
    <dbReference type="NCBI Taxonomy" id="1214568"/>
    <lineage>
        <taxon>Eukaryota</taxon>
        <taxon>Fungi</taxon>
        <taxon>Dikarya</taxon>
        <taxon>Ascomycota</taxon>
        <taxon>Pezizomycotina</taxon>
        <taxon>Sordariomycetes</taxon>
        <taxon>Sordariomycetidae</taxon>
        <taxon>Diaporthales</taxon>
        <taxon>Diaporthaceae</taxon>
        <taxon>Diaporthe</taxon>
    </lineage>
</organism>
<comment type="caution">
    <text evidence="3">The sequence shown here is derived from an EMBL/GenBank/DDBJ whole genome shotgun (WGS) entry which is preliminary data.</text>
</comment>
<feature type="domain" description="DUF7053" evidence="2">
    <location>
        <begin position="6"/>
        <end position="181"/>
    </location>
</feature>
<feature type="compositionally biased region" description="Pro residues" evidence="1">
    <location>
        <begin position="317"/>
        <end position="328"/>
    </location>
</feature>
<feature type="compositionally biased region" description="Polar residues" evidence="1">
    <location>
        <begin position="330"/>
        <end position="381"/>
    </location>
</feature>
<feature type="region of interest" description="Disordered" evidence="1">
    <location>
        <begin position="202"/>
        <end position="405"/>
    </location>
</feature>
<dbReference type="PANTHER" id="PTHR38117">
    <property type="entry name" value="NACHT AND WD40 DOMAIN PROTEIN"/>
    <property type="match status" value="1"/>
</dbReference>
<name>A0AAD9SDD0_PHOAM</name>
<feature type="compositionally biased region" description="Low complexity" evidence="1">
    <location>
        <begin position="288"/>
        <end position="300"/>
    </location>
</feature>
<dbReference type="Proteomes" id="UP001265746">
    <property type="component" value="Unassembled WGS sequence"/>
</dbReference>
<evidence type="ECO:0000256" key="1">
    <source>
        <dbReference type="SAM" id="MobiDB-lite"/>
    </source>
</evidence>
<dbReference type="PANTHER" id="PTHR38117:SF2">
    <property type="entry name" value="NACHT AND WD40 DOMAIN PROTEIN"/>
    <property type="match status" value="1"/>
</dbReference>
<dbReference type="Pfam" id="PF23155">
    <property type="entry name" value="DUF7053"/>
    <property type="match status" value="1"/>
</dbReference>
<proteinExistence type="predicted"/>
<feature type="compositionally biased region" description="Polar residues" evidence="1">
    <location>
        <begin position="254"/>
        <end position="270"/>
    </location>
</feature>
<protein>
    <recommendedName>
        <fullName evidence="2">DUF7053 domain-containing protein</fullName>
    </recommendedName>
</protein>
<gene>
    <name evidence="3" type="ORF">N8I77_008277</name>
</gene>
<evidence type="ECO:0000313" key="4">
    <source>
        <dbReference type="Proteomes" id="UP001265746"/>
    </source>
</evidence>